<evidence type="ECO:0000313" key="3">
    <source>
        <dbReference type="Proteomes" id="UP000289323"/>
    </source>
</evidence>
<protein>
    <submittedName>
        <fullName evidence="2">9498aed8-ed82-4489-9a20-93b2795a4b2e</fullName>
    </submittedName>
</protein>
<feature type="compositionally biased region" description="Acidic residues" evidence="1">
    <location>
        <begin position="370"/>
        <end position="389"/>
    </location>
</feature>
<name>A0A3S4BPR6_9PEZI</name>
<feature type="compositionally biased region" description="Low complexity" evidence="1">
    <location>
        <begin position="175"/>
        <end position="205"/>
    </location>
</feature>
<dbReference type="Proteomes" id="UP000289323">
    <property type="component" value="Unassembled WGS sequence"/>
</dbReference>
<feature type="compositionally biased region" description="Pro residues" evidence="1">
    <location>
        <begin position="320"/>
        <end position="330"/>
    </location>
</feature>
<feature type="compositionally biased region" description="Low complexity" evidence="1">
    <location>
        <begin position="292"/>
        <end position="309"/>
    </location>
</feature>
<evidence type="ECO:0000256" key="1">
    <source>
        <dbReference type="SAM" id="MobiDB-lite"/>
    </source>
</evidence>
<feature type="region of interest" description="Disordered" evidence="1">
    <location>
        <begin position="269"/>
        <end position="465"/>
    </location>
</feature>
<feature type="compositionally biased region" description="Low complexity" evidence="1">
    <location>
        <begin position="447"/>
        <end position="456"/>
    </location>
</feature>
<sequence>MDPTTTLFTFMLQTDPSVKVVHLIGSWDNFTRTYVMERDSRRAPGQWRGCYTFKDIICDGDAESIPKRNGGLKMGHTYYYYYELDGASETHDPSQPSTTTCPYLPGQTVNTLCLPIEQSGRKRSASLTSLREEDFKTMDPASKFVAPRPAPSPPAPARRIGTAPLRMQQPKRPSRSPSPGSSWIFSPRKLFSRKSSSLSLRDTSSQVTRPDDERSLRSEGSRSRDISPESLRRFLVDDAPLDHEHDDSSNRPAIDIPDDIVEENEDDDNFATSAVSESMPFTGLSPPPPRTFSPSPATTTLLSTPVAASPIPTGSYLTIPVPPTRPPPRAPTLQTAPDPDVHSQPAFSVPAPLSPDSPTLPVPGLHHSEDDDEEEEEEEYDEVVDEIEERVDTGTDTDNDRPPTAVCDADGDNDEVTSAGAGGENGPVSLLPKTSATAPGPSPSPSPSRSSNAERNPFARNLAATLSTYSLPRTAGGAGAEEKLGGLDGAAAASLVSACPIPDGGLGELVSELGWLLG</sequence>
<dbReference type="EMBL" id="OUUZ01000016">
    <property type="protein sequence ID" value="SPQ25983.1"/>
    <property type="molecule type" value="Genomic_DNA"/>
</dbReference>
<dbReference type="PANTHER" id="PTHR40625">
    <property type="entry name" value="GTP-BINDING PROTEIN ESDC-RELATED"/>
    <property type="match status" value="1"/>
</dbReference>
<evidence type="ECO:0000313" key="2">
    <source>
        <dbReference type="EMBL" id="SPQ25983.1"/>
    </source>
</evidence>
<dbReference type="PANTHER" id="PTHR40625:SF1">
    <property type="entry name" value="AMP-ACTIVATED PROTEIN KINASE GLYCOGEN-BINDING DOMAIN-CONTAINING PROTEIN"/>
    <property type="match status" value="1"/>
</dbReference>
<proteinExistence type="predicted"/>
<accession>A0A3S4BPR6</accession>
<reference evidence="2 3" key="1">
    <citation type="submission" date="2018-04" db="EMBL/GenBank/DDBJ databases">
        <authorList>
            <person name="Huttner S."/>
            <person name="Dainat J."/>
        </authorList>
    </citation>
    <scope>NUCLEOTIDE SEQUENCE [LARGE SCALE GENOMIC DNA]</scope>
</reference>
<organism evidence="2 3">
    <name type="scientific">Thermothielavioides terrestris</name>
    <dbReference type="NCBI Taxonomy" id="2587410"/>
    <lineage>
        <taxon>Eukaryota</taxon>
        <taxon>Fungi</taxon>
        <taxon>Dikarya</taxon>
        <taxon>Ascomycota</taxon>
        <taxon>Pezizomycotina</taxon>
        <taxon>Sordariomycetes</taxon>
        <taxon>Sordariomycetidae</taxon>
        <taxon>Sordariales</taxon>
        <taxon>Chaetomiaceae</taxon>
        <taxon>Thermothielavioides</taxon>
    </lineage>
</organism>
<feature type="compositionally biased region" description="Pro residues" evidence="1">
    <location>
        <begin position="352"/>
        <end position="361"/>
    </location>
</feature>
<feature type="compositionally biased region" description="Basic and acidic residues" evidence="1">
    <location>
        <begin position="390"/>
        <end position="401"/>
    </location>
</feature>
<dbReference type="AlphaFoldDB" id="A0A3S4BPR6"/>
<feature type="region of interest" description="Disordered" evidence="1">
    <location>
        <begin position="123"/>
        <end position="231"/>
    </location>
</feature>
<feature type="compositionally biased region" description="Basic and acidic residues" evidence="1">
    <location>
        <begin position="209"/>
        <end position="231"/>
    </location>
</feature>
<gene>
    <name evidence="2" type="ORF">TT172_LOCUS8402</name>
</gene>